<dbReference type="Pfam" id="PF00248">
    <property type="entry name" value="Aldo_ket_red"/>
    <property type="match status" value="1"/>
</dbReference>
<dbReference type="Proteomes" id="UP000541810">
    <property type="component" value="Unassembled WGS sequence"/>
</dbReference>
<proteinExistence type="predicted"/>
<dbReference type="FunFam" id="3.20.20.100:FF:000011">
    <property type="entry name" value="Aldo/keto reductase"/>
    <property type="match status" value="1"/>
</dbReference>
<reference evidence="2 3" key="1">
    <citation type="submission" date="2020-08" db="EMBL/GenBank/DDBJ databases">
        <title>Genomic Encyclopedia of Type Strains, Phase IV (KMG-IV): sequencing the most valuable type-strain genomes for metagenomic binning, comparative biology and taxonomic classification.</title>
        <authorList>
            <person name="Goeker M."/>
        </authorList>
    </citation>
    <scope>NUCLEOTIDE SEQUENCE [LARGE SCALE GENOMIC DNA]</scope>
    <source>
        <strain evidence="2 3">DSM 103725</strain>
    </source>
</reference>
<dbReference type="InterPro" id="IPR023210">
    <property type="entry name" value="NADP_OxRdtase_dom"/>
</dbReference>
<evidence type="ECO:0000259" key="1">
    <source>
        <dbReference type="Pfam" id="PF00248"/>
    </source>
</evidence>
<dbReference type="CDD" id="cd19163">
    <property type="entry name" value="AKR_galDH"/>
    <property type="match status" value="1"/>
</dbReference>
<keyword evidence="3" id="KW-1185">Reference proteome</keyword>
<dbReference type="InterPro" id="IPR020471">
    <property type="entry name" value="AKR"/>
</dbReference>
<dbReference type="GO" id="GO:0010349">
    <property type="term" value="F:L-galactose dehydrogenase activity"/>
    <property type="evidence" value="ECO:0007669"/>
    <property type="project" value="UniProtKB-EC"/>
</dbReference>
<evidence type="ECO:0000313" key="3">
    <source>
        <dbReference type="Proteomes" id="UP000541810"/>
    </source>
</evidence>
<name>A0A7X0H8C4_9BACT</name>
<feature type="domain" description="NADP-dependent oxidoreductase" evidence="1">
    <location>
        <begin position="16"/>
        <end position="294"/>
    </location>
</feature>
<dbReference type="GO" id="GO:0005829">
    <property type="term" value="C:cytosol"/>
    <property type="evidence" value="ECO:0007669"/>
    <property type="project" value="TreeGrafter"/>
</dbReference>
<gene>
    <name evidence="2" type="ORF">HNQ40_002944</name>
</gene>
<dbReference type="InterPro" id="IPR036812">
    <property type="entry name" value="NAD(P)_OxRdtase_dom_sf"/>
</dbReference>
<dbReference type="SUPFAM" id="SSF51430">
    <property type="entry name" value="NAD(P)-linked oxidoreductase"/>
    <property type="match status" value="1"/>
</dbReference>
<dbReference type="RefSeq" id="WP_184678628.1">
    <property type="nucleotide sequence ID" value="NZ_JACHGY010000001.1"/>
</dbReference>
<comment type="caution">
    <text evidence="2">The sequence shown here is derived from an EMBL/GenBank/DDBJ whole genome shotgun (WGS) entry which is preliminary data.</text>
</comment>
<dbReference type="PANTHER" id="PTHR42686:SF1">
    <property type="entry name" value="GH17980P-RELATED"/>
    <property type="match status" value="1"/>
</dbReference>
<dbReference type="Gene3D" id="3.20.20.100">
    <property type="entry name" value="NADP-dependent oxidoreductase domain"/>
    <property type="match status" value="1"/>
</dbReference>
<dbReference type="PANTHER" id="PTHR42686">
    <property type="entry name" value="GH17980P-RELATED"/>
    <property type="match status" value="1"/>
</dbReference>
<dbReference type="AlphaFoldDB" id="A0A7X0H8C4"/>
<dbReference type="EC" id="1.1.1.316" evidence="2"/>
<organism evidence="2 3">
    <name type="scientific">Algisphaera agarilytica</name>
    <dbReference type="NCBI Taxonomy" id="1385975"/>
    <lineage>
        <taxon>Bacteria</taxon>
        <taxon>Pseudomonadati</taxon>
        <taxon>Planctomycetota</taxon>
        <taxon>Phycisphaerae</taxon>
        <taxon>Phycisphaerales</taxon>
        <taxon>Phycisphaeraceae</taxon>
        <taxon>Algisphaera</taxon>
    </lineage>
</organism>
<evidence type="ECO:0000313" key="2">
    <source>
        <dbReference type="EMBL" id="MBB6431138.1"/>
    </source>
</evidence>
<accession>A0A7X0H8C4</accession>
<protein>
    <submittedName>
        <fullName evidence="2">L-galactose dehydrogenase</fullName>
        <ecNumber evidence="2">1.1.1.316</ecNumber>
    </submittedName>
</protein>
<sequence length="317" mass="35317">MEYRQLGNTDMKVSILSYGASSLGSVFRDINEARGIEAVHVSVERGINFIDCSPYYGVTKAETVLGKALETLDRDKFYLATKVGQYDHGVFDFSAERVKKSVHESLERCRVDVIDLIQCHDIEFADVDQIVNETLPALHELKAEGLVRYVGITGLPLKVLRETINRSEPGMIDTILSFSRYCLNDHALAEMFDLCESRGIGVINSAPTSMGLLTPRGCPDWHPASVQLARHCEKVIKECQDKGWDITQIAMQFSCREPRIASTLVGSANPDNMIANIEAVEAPYDAEKVDAVLEMLKPVHNFNFTRGFPENQDAIVC</sequence>
<dbReference type="InterPro" id="IPR044479">
    <property type="entry name" value="LGALDH-like"/>
</dbReference>
<keyword evidence="2" id="KW-0560">Oxidoreductase</keyword>
<dbReference type="EMBL" id="JACHGY010000001">
    <property type="protein sequence ID" value="MBB6431138.1"/>
    <property type="molecule type" value="Genomic_DNA"/>
</dbReference>